<dbReference type="PANTHER" id="PTHR40465">
    <property type="entry name" value="CHROMOSOME 1, WHOLE GENOME SHOTGUN SEQUENCE"/>
    <property type="match status" value="1"/>
</dbReference>
<dbReference type="OrthoDB" id="2535105at2759"/>
<feature type="transmembrane region" description="Helical" evidence="1">
    <location>
        <begin position="231"/>
        <end position="250"/>
    </location>
</feature>
<keyword evidence="1" id="KW-0812">Transmembrane</keyword>
<sequence length="308" mass="34178">MDPSFNPNTTIGAYQIGALVSYLLFGVTITQVYIYYSRFPDDSRKLKALVVFVSVCEAAHALCIGHTLYVFTISDYGHPERFLQISPQSVEAATFFTGCIGSCVQGFFAYRIYALSRKPYIPILSWGMSFLRLLGATASFATALKMDSVVSYEVQWDWLFLALWIVGIVNDLTITVTLVVFFLRQRRYAHNRTGAIVEKLIAWTIETGMMTSFSEIIPLICFVTMERNFIWLALTIVSAPLFSNSLLTSLNSRVTLRAMNNNSLAFSLPAIPSNSVYITTLPPTMSRTGAGLDAEVALGQGNKIASEE</sequence>
<accession>A0A8H7CW40</accession>
<keyword evidence="4" id="KW-1185">Reference proteome</keyword>
<dbReference type="PANTHER" id="PTHR40465:SF1">
    <property type="entry name" value="DUF6534 DOMAIN-CONTAINING PROTEIN"/>
    <property type="match status" value="1"/>
</dbReference>
<feature type="transmembrane region" description="Helical" evidence="1">
    <location>
        <begin position="203"/>
        <end position="225"/>
    </location>
</feature>
<name>A0A8H7CW40_9AGAR</name>
<keyword evidence="1" id="KW-1133">Transmembrane helix</keyword>
<keyword evidence="1" id="KW-0472">Membrane</keyword>
<proteinExistence type="predicted"/>
<dbReference type="AlphaFoldDB" id="A0A8H7CW40"/>
<reference evidence="3" key="1">
    <citation type="submission" date="2020-05" db="EMBL/GenBank/DDBJ databases">
        <title>Mycena genomes resolve the evolution of fungal bioluminescence.</title>
        <authorList>
            <person name="Tsai I.J."/>
        </authorList>
    </citation>
    <scope>NUCLEOTIDE SEQUENCE</scope>
    <source>
        <strain evidence="3">CCC161011</strain>
    </source>
</reference>
<evidence type="ECO:0000313" key="3">
    <source>
        <dbReference type="EMBL" id="KAF7350337.1"/>
    </source>
</evidence>
<evidence type="ECO:0000313" key="4">
    <source>
        <dbReference type="Proteomes" id="UP000620124"/>
    </source>
</evidence>
<organism evidence="3 4">
    <name type="scientific">Mycena venus</name>
    <dbReference type="NCBI Taxonomy" id="2733690"/>
    <lineage>
        <taxon>Eukaryota</taxon>
        <taxon>Fungi</taxon>
        <taxon>Dikarya</taxon>
        <taxon>Basidiomycota</taxon>
        <taxon>Agaricomycotina</taxon>
        <taxon>Agaricomycetes</taxon>
        <taxon>Agaricomycetidae</taxon>
        <taxon>Agaricales</taxon>
        <taxon>Marasmiineae</taxon>
        <taxon>Mycenaceae</taxon>
        <taxon>Mycena</taxon>
    </lineage>
</organism>
<protein>
    <recommendedName>
        <fullName evidence="2">DUF6534 domain-containing protein</fullName>
    </recommendedName>
</protein>
<feature type="transmembrane region" description="Helical" evidence="1">
    <location>
        <begin position="12"/>
        <end position="36"/>
    </location>
</feature>
<feature type="domain" description="DUF6534" evidence="2">
    <location>
        <begin position="168"/>
        <end position="254"/>
    </location>
</feature>
<evidence type="ECO:0000259" key="2">
    <source>
        <dbReference type="Pfam" id="PF20152"/>
    </source>
</evidence>
<feature type="transmembrane region" description="Helical" evidence="1">
    <location>
        <begin position="120"/>
        <end position="141"/>
    </location>
</feature>
<dbReference type="Pfam" id="PF20152">
    <property type="entry name" value="DUF6534"/>
    <property type="match status" value="1"/>
</dbReference>
<evidence type="ECO:0000256" key="1">
    <source>
        <dbReference type="SAM" id="Phobius"/>
    </source>
</evidence>
<dbReference type="InterPro" id="IPR045339">
    <property type="entry name" value="DUF6534"/>
</dbReference>
<feature type="transmembrane region" description="Helical" evidence="1">
    <location>
        <begin position="48"/>
        <end position="72"/>
    </location>
</feature>
<gene>
    <name evidence="3" type="ORF">MVEN_01338400</name>
</gene>
<feature type="transmembrane region" description="Helical" evidence="1">
    <location>
        <begin position="92"/>
        <end position="113"/>
    </location>
</feature>
<dbReference type="EMBL" id="JACAZI010000010">
    <property type="protein sequence ID" value="KAF7350337.1"/>
    <property type="molecule type" value="Genomic_DNA"/>
</dbReference>
<comment type="caution">
    <text evidence="3">The sequence shown here is derived from an EMBL/GenBank/DDBJ whole genome shotgun (WGS) entry which is preliminary data.</text>
</comment>
<feature type="transmembrane region" description="Helical" evidence="1">
    <location>
        <begin position="161"/>
        <end position="183"/>
    </location>
</feature>
<dbReference type="Proteomes" id="UP000620124">
    <property type="component" value="Unassembled WGS sequence"/>
</dbReference>